<dbReference type="InParanoid" id="K1R556"/>
<reference evidence="1" key="1">
    <citation type="journal article" date="2012" name="Nature">
        <title>The oyster genome reveals stress adaptation and complexity of shell formation.</title>
        <authorList>
            <person name="Zhang G."/>
            <person name="Fang X."/>
            <person name="Guo X."/>
            <person name="Li L."/>
            <person name="Luo R."/>
            <person name="Xu F."/>
            <person name="Yang P."/>
            <person name="Zhang L."/>
            <person name="Wang X."/>
            <person name="Qi H."/>
            <person name="Xiong Z."/>
            <person name="Que H."/>
            <person name="Xie Y."/>
            <person name="Holland P.W."/>
            <person name="Paps J."/>
            <person name="Zhu Y."/>
            <person name="Wu F."/>
            <person name="Chen Y."/>
            <person name="Wang J."/>
            <person name="Peng C."/>
            <person name="Meng J."/>
            <person name="Yang L."/>
            <person name="Liu J."/>
            <person name="Wen B."/>
            <person name="Zhang N."/>
            <person name="Huang Z."/>
            <person name="Zhu Q."/>
            <person name="Feng Y."/>
            <person name="Mount A."/>
            <person name="Hedgecock D."/>
            <person name="Xu Z."/>
            <person name="Liu Y."/>
            <person name="Domazet-Loso T."/>
            <person name="Du Y."/>
            <person name="Sun X."/>
            <person name="Zhang S."/>
            <person name="Liu B."/>
            <person name="Cheng P."/>
            <person name="Jiang X."/>
            <person name="Li J."/>
            <person name="Fan D."/>
            <person name="Wang W."/>
            <person name="Fu W."/>
            <person name="Wang T."/>
            <person name="Wang B."/>
            <person name="Zhang J."/>
            <person name="Peng Z."/>
            <person name="Li Y."/>
            <person name="Li N."/>
            <person name="Wang J."/>
            <person name="Chen M."/>
            <person name="He Y."/>
            <person name="Tan F."/>
            <person name="Song X."/>
            <person name="Zheng Q."/>
            <person name="Huang R."/>
            <person name="Yang H."/>
            <person name="Du X."/>
            <person name="Chen L."/>
            <person name="Yang M."/>
            <person name="Gaffney P.M."/>
            <person name="Wang S."/>
            <person name="Luo L."/>
            <person name="She Z."/>
            <person name="Ming Y."/>
            <person name="Huang W."/>
            <person name="Zhang S."/>
            <person name="Huang B."/>
            <person name="Zhang Y."/>
            <person name="Qu T."/>
            <person name="Ni P."/>
            <person name="Miao G."/>
            <person name="Wang J."/>
            <person name="Wang Q."/>
            <person name="Steinberg C.E."/>
            <person name="Wang H."/>
            <person name="Li N."/>
            <person name="Qian L."/>
            <person name="Zhang G."/>
            <person name="Li Y."/>
            <person name="Yang H."/>
            <person name="Liu X."/>
            <person name="Wang J."/>
            <person name="Yin Y."/>
            <person name="Wang J."/>
        </authorList>
    </citation>
    <scope>NUCLEOTIDE SEQUENCE [LARGE SCALE GENOMIC DNA]</scope>
    <source>
        <strain evidence="1">05x7-T-G4-1.051#20</strain>
    </source>
</reference>
<accession>K1R556</accession>
<dbReference type="EMBL" id="JH817024">
    <property type="protein sequence ID" value="EKC38649.1"/>
    <property type="molecule type" value="Genomic_DNA"/>
</dbReference>
<evidence type="ECO:0000313" key="1">
    <source>
        <dbReference type="EMBL" id="EKC38649.1"/>
    </source>
</evidence>
<protein>
    <submittedName>
        <fullName evidence="1">Uncharacterized protein</fullName>
    </submittedName>
</protein>
<sequence length="83" mass="9329">MICLDEATRGLTNISLSVMIPTSCMCRPCSVLPDTIVPAEQHIFQHTGIKRSKSAQNVKNVGFRINSKHLKDLQEKNRHDNLV</sequence>
<proteinExistence type="predicted"/>
<gene>
    <name evidence="1" type="ORF">CGI_10016189</name>
</gene>
<name>K1R556_MAGGI</name>
<dbReference type="HOGENOM" id="CLU_2544805_0_0_1"/>
<organism evidence="1">
    <name type="scientific">Magallana gigas</name>
    <name type="common">Pacific oyster</name>
    <name type="synonym">Crassostrea gigas</name>
    <dbReference type="NCBI Taxonomy" id="29159"/>
    <lineage>
        <taxon>Eukaryota</taxon>
        <taxon>Metazoa</taxon>
        <taxon>Spiralia</taxon>
        <taxon>Lophotrochozoa</taxon>
        <taxon>Mollusca</taxon>
        <taxon>Bivalvia</taxon>
        <taxon>Autobranchia</taxon>
        <taxon>Pteriomorphia</taxon>
        <taxon>Ostreida</taxon>
        <taxon>Ostreoidea</taxon>
        <taxon>Ostreidae</taxon>
        <taxon>Magallana</taxon>
    </lineage>
</organism>
<dbReference type="AlphaFoldDB" id="K1R556"/>